<organism evidence="3 4">
    <name type="scientific">Alienimonas chondri</name>
    <dbReference type="NCBI Taxonomy" id="2681879"/>
    <lineage>
        <taxon>Bacteria</taxon>
        <taxon>Pseudomonadati</taxon>
        <taxon>Planctomycetota</taxon>
        <taxon>Planctomycetia</taxon>
        <taxon>Planctomycetales</taxon>
        <taxon>Planctomycetaceae</taxon>
        <taxon>Alienimonas</taxon>
    </lineage>
</organism>
<dbReference type="InterPro" id="IPR002372">
    <property type="entry name" value="PQQ_rpt_dom"/>
</dbReference>
<proteinExistence type="predicted"/>
<comment type="caution">
    <text evidence="3">The sequence shown here is derived from an EMBL/GenBank/DDBJ whole genome shotgun (WGS) entry which is preliminary data.</text>
</comment>
<reference evidence="3 4" key="1">
    <citation type="journal article" date="2020" name="Syst. Appl. Microbiol.">
        <title>Alienimonas chondri sp. nov., a novel planctomycete isolated from the biofilm of the red alga Chondrus crispus.</title>
        <authorList>
            <person name="Vitorino I."/>
            <person name="Albuquerque L."/>
            <person name="Wiegand S."/>
            <person name="Kallscheuer N."/>
            <person name="da Costa M.S."/>
            <person name="Lobo-da-Cunha A."/>
            <person name="Jogler C."/>
            <person name="Lage O.M."/>
        </authorList>
    </citation>
    <scope>NUCLEOTIDE SEQUENCE [LARGE SCALE GENOMIC DNA]</scope>
    <source>
        <strain evidence="3 4">LzC2</strain>
    </source>
</reference>
<dbReference type="Proteomes" id="UP000609651">
    <property type="component" value="Unassembled WGS sequence"/>
</dbReference>
<dbReference type="RefSeq" id="WP_171189817.1">
    <property type="nucleotide sequence ID" value="NZ_WTPX01000230.1"/>
</dbReference>
<dbReference type="InterPro" id="IPR011047">
    <property type="entry name" value="Quinoprotein_ADH-like_sf"/>
</dbReference>
<dbReference type="PANTHER" id="PTHR34512:SF30">
    <property type="entry name" value="OUTER MEMBRANE PROTEIN ASSEMBLY FACTOR BAMB"/>
    <property type="match status" value="1"/>
</dbReference>
<accession>A0ABX1VIG2</accession>
<evidence type="ECO:0000313" key="4">
    <source>
        <dbReference type="Proteomes" id="UP000609651"/>
    </source>
</evidence>
<dbReference type="InterPro" id="IPR015943">
    <property type="entry name" value="WD40/YVTN_repeat-like_dom_sf"/>
</dbReference>
<feature type="domain" description="Pyrrolo-quinoline quinone repeat" evidence="2">
    <location>
        <begin position="52"/>
        <end position="157"/>
    </location>
</feature>
<dbReference type="Pfam" id="PF13360">
    <property type="entry name" value="PQQ_2"/>
    <property type="match status" value="1"/>
</dbReference>
<gene>
    <name evidence="3" type="ORF">LzC2_40230</name>
</gene>
<dbReference type="Gene3D" id="2.130.10.10">
    <property type="entry name" value="YVTN repeat-like/Quinoprotein amine dehydrogenase"/>
    <property type="match status" value="1"/>
</dbReference>
<dbReference type="SUPFAM" id="SSF50998">
    <property type="entry name" value="Quinoprotein alcohol dehydrogenase-like"/>
    <property type="match status" value="1"/>
</dbReference>
<sequence length="429" mass="44100">MTSLLLLAALVTGPADPAVADDAWLGFRGPGNPSAGSDAVPTEFDGPKGTNVAWAADLPGGGFSGPAIAGGRVFLTANSGFDAGVLHVLAFDDATGKRLWDRRFQATGRTGTYEPDMRVATSTPATDGEYVFAQYSSNDVVCLTAEGVPVWYRGLTSDYPNVSNSLGMSSSPLLTTAADGSRTLIVMAENDAQSLLFGLDAATGVSRWVKERPDSANWSSPTLLPAGSSFGNEGDLALCQGSYGLEAIEPSTGEVAWHWGEGASTVVSPAVATAATGDTRIFAVSDGITALEPSIDSRPAVVAWANNRLRPSYASPVAVRAGSSVPLVTTLTQGGILSVADLATGDEIGKARLKGKYWATPVAVGSGENARLLCPSGEGTVTVVGFDEDGSPKVLATNALGEQGMWASPATAGDAAYFRTDATLWKIAE</sequence>
<dbReference type="EMBL" id="WTPX01000230">
    <property type="protein sequence ID" value="NNJ27912.1"/>
    <property type="molecule type" value="Genomic_DNA"/>
</dbReference>
<feature type="signal peptide" evidence="1">
    <location>
        <begin position="1"/>
        <end position="20"/>
    </location>
</feature>
<protein>
    <recommendedName>
        <fullName evidence="2">Pyrrolo-quinoline quinone repeat domain-containing protein</fullName>
    </recommendedName>
</protein>
<dbReference type="PANTHER" id="PTHR34512">
    <property type="entry name" value="CELL SURFACE PROTEIN"/>
    <property type="match status" value="1"/>
</dbReference>
<evidence type="ECO:0000259" key="2">
    <source>
        <dbReference type="Pfam" id="PF13360"/>
    </source>
</evidence>
<keyword evidence="1" id="KW-0732">Signal</keyword>
<name>A0ABX1VIG2_9PLAN</name>
<keyword evidence="4" id="KW-1185">Reference proteome</keyword>
<evidence type="ECO:0000313" key="3">
    <source>
        <dbReference type="EMBL" id="NNJ27912.1"/>
    </source>
</evidence>
<dbReference type="Gene3D" id="2.40.10.480">
    <property type="match status" value="1"/>
</dbReference>
<feature type="chain" id="PRO_5046011113" description="Pyrrolo-quinoline quinone repeat domain-containing protein" evidence="1">
    <location>
        <begin position="21"/>
        <end position="429"/>
    </location>
</feature>
<evidence type="ECO:0000256" key="1">
    <source>
        <dbReference type="SAM" id="SignalP"/>
    </source>
</evidence>